<dbReference type="Pfam" id="PF19031">
    <property type="entry name" value="Intu_longin_1"/>
    <property type="match status" value="1"/>
</dbReference>
<sequence length="563" mass="60096">RDSSASGRTRSPWRYFFLYDGSKVKEEGDPTRAGICYFYPAETDPDRQELLCGQIAGVARCLSEFSGSPPTLLRLRRLKFALEGDGDFLWALGCAAELPDVSCQRLLHHLVGFFRFYNGPVSLAYKNRAWGELGRKWDVYIRHIQNTTGDAHRIFQALGNLDKTQVEPLLLLKGALILQTCQRCPHVLAGCILYRARTWAWGLAGHAVEADGSGFGSAVLGPGLPPDVRIVPVFLTRDEADALRAFPPERRRRSSPAPQADGGDDSPPAPPSPEPGGPRGTEVGRPPSPDPGPPPEDPGASAEAGRGRGAGAPSAGAPRDRDVGRRPETPESPGRRPEGDPGGHFPASPAPGRLPRSPGGERAGSEAGDPPAPLPPEGEGPPTPTPPAEAGRPRGPGSDAEGAAGGAALVKMSLYVHRVRGLVLTLLAERPLRADGAAAEEVYYSSLASLNGLEVHLRETWPRAQPFPARAAYSFAHHDRVRNVLTANLPRGPTAQDRHFLRAAGLAHADFARLPTLYEVTLRPTSSSRGAARGCGFPDPQDGLCALSAKAKQKMMRHGVNLL</sequence>
<organism evidence="3 4">
    <name type="scientific">Ornithorhynchus anatinus</name>
    <name type="common">Duckbill platypus</name>
    <dbReference type="NCBI Taxonomy" id="9258"/>
    <lineage>
        <taxon>Eukaryota</taxon>
        <taxon>Metazoa</taxon>
        <taxon>Chordata</taxon>
        <taxon>Craniata</taxon>
        <taxon>Vertebrata</taxon>
        <taxon>Euteleostomi</taxon>
        <taxon>Mammalia</taxon>
        <taxon>Monotremata</taxon>
        <taxon>Ornithorhynchidae</taxon>
        <taxon>Ornithorhynchus</taxon>
    </lineage>
</organism>
<dbReference type="InterPro" id="IPR026091">
    <property type="entry name" value="HPS4"/>
</dbReference>
<name>A0A6I8PBI6_ORNAN</name>
<feature type="compositionally biased region" description="Pro residues" evidence="1">
    <location>
        <begin position="370"/>
        <end position="387"/>
    </location>
</feature>
<feature type="compositionally biased region" description="Basic and acidic residues" evidence="1">
    <location>
        <begin position="318"/>
        <end position="341"/>
    </location>
</feature>
<reference evidence="3" key="1">
    <citation type="submission" date="2025-08" db="UniProtKB">
        <authorList>
            <consortium name="Ensembl"/>
        </authorList>
    </citation>
    <scope>IDENTIFICATION</scope>
    <source>
        <strain evidence="3">Glennie</strain>
    </source>
</reference>
<accession>A0A6I8PBI6</accession>
<reference evidence="3" key="2">
    <citation type="submission" date="2025-09" db="UniProtKB">
        <authorList>
            <consortium name="Ensembl"/>
        </authorList>
    </citation>
    <scope>IDENTIFICATION</scope>
    <source>
        <strain evidence="3">Glennie</strain>
    </source>
</reference>
<proteinExistence type="predicted"/>
<feature type="region of interest" description="Disordered" evidence="1">
    <location>
        <begin position="242"/>
        <end position="403"/>
    </location>
</feature>
<feature type="compositionally biased region" description="Low complexity" evidence="1">
    <location>
        <begin position="388"/>
        <end position="403"/>
    </location>
</feature>
<dbReference type="AlphaFoldDB" id="A0A6I8PBI6"/>
<keyword evidence="4" id="KW-1185">Reference proteome</keyword>
<evidence type="ECO:0000259" key="2">
    <source>
        <dbReference type="Pfam" id="PF19031"/>
    </source>
</evidence>
<feature type="compositionally biased region" description="Pro residues" evidence="1">
    <location>
        <begin position="267"/>
        <end position="276"/>
    </location>
</feature>
<dbReference type="Proteomes" id="UP000002279">
    <property type="component" value="Unplaced"/>
</dbReference>
<dbReference type="PANTHER" id="PTHR14407:SF9">
    <property type="entry name" value="BLOC-3 COMPLEX MEMBER HPS4"/>
    <property type="match status" value="1"/>
</dbReference>
<protein>
    <recommendedName>
        <fullName evidence="2">CCZ1/INTU/HSP4 first Longin domain-containing protein</fullName>
    </recommendedName>
</protein>
<dbReference type="GeneTree" id="ENSGT00390000007349"/>
<evidence type="ECO:0000313" key="3">
    <source>
        <dbReference type="Ensembl" id="ENSOANP00000049587.1"/>
    </source>
</evidence>
<dbReference type="PANTHER" id="PTHR14407">
    <property type="entry name" value="HERMANSKY-PUDLAK SYNDROME 4 PROTEIN LIGHT-EAR PROTEIN-RELATED"/>
    <property type="match status" value="1"/>
</dbReference>
<dbReference type="Bgee" id="ENSOANG00000039620">
    <property type="expression patterns" value="Expressed in heart and 7 other cell types or tissues"/>
</dbReference>
<dbReference type="InterPro" id="IPR043987">
    <property type="entry name" value="CCZ1/INTU/HSP4_longin_1"/>
</dbReference>
<gene>
    <name evidence="3" type="primary">HPS4</name>
</gene>
<dbReference type="GO" id="GO:0016192">
    <property type="term" value="P:vesicle-mediated transport"/>
    <property type="evidence" value="ECO:0007669"/>
    <property type="project" value="InterPro"/>
</dbReference>
<feature type="domain" description="CCZ1/INTU/HSP4 first Longin" evidence="2">
    <location>
        <begin position="13"/>
        <end position="119"/>
    </location>
</feature>
<evidence type="ECO:0000256" key="1">
    <source>
        <dbReference type="SAM" id="MobiDB-lite"/>
    </source>
</evidence>
<evidence type="ECO:0000313" key="4">
    <source>
        <dbReference type="Proteomes" id="UP000002279"/>
    </source>
</evidence>
<feature type="compositionally biased region" description="Pro residues" evidence="1">
    <location>
        <begin position="286"/>
        <end position="297"/>
    </location>
</feature>
<dbReference type="Ensembl" id="ENSOANT00000054018.1">
    <property type="protein sequence ID" value="ENSOANP00000049587.1"/>
    <property type="gene ID" value="ENSOANG00000039620.1"/>
</dbReference>